<evidence type="ECO:0000256" key="11">
    <source>
        <dbReference type="ARBA" id="ARBA00034314"/>
    </source>
</evidence>
<name>A0A8C1GI84_CYPCA</name>
<dbReference type="GO" id="GO:0005506">
    <property type="term" value="F:iron ion binding"/>
    <property type="evidence" value="ECO:0007669"/>
    <property type="project" value="UniProtKB-UniRule"/>
</dbReference>
<dbReference type="Pfam" id="PF20514">
    <property type="entry name" value="WHD_ROXA"/>
    <property type="match status" value="1"/>
</dbReference>
<dbReference type="PANTHER" id="PTHR13096">
    <property type="entry name" value="MINA53 MYC INDUCED NUCLEAR ANTIGEN"/>
    <property type="match status" value="1"/>
</dbReference>
<dbReference type="GO" id="GO:0042254">
    <property type="term" value="P:ribosome biogenesis"/>
    <property type="evidence" value="ECO:0007669"/>
    <property type="project" value="UniProtKB-KW"/>
</dbReference>
<evidence type="ECO:0000256" key="2">
    <source>
        <dbReference type="ARBA" id="ARBA00022517"/>
    </source>
</evidence>
<evidence type="ECO:0000313" key="17">
    <source>
        <dbReference type="Ensembl" id="ENSCCRP00010007471.1"/>
    </source>
</evidence>
<evidence type="ECO:0000259" key="16">
    <source>
        <dbReference type="PROSITE" id="PS51184"/>
    </source>
</evidence>
<keyword evidence="5 15" id="KW-0223">Dioxygenase</keyword>
<dbReference type="PROSITE" id="PS51184">
    <property type="entry name" value="JMJC"/>
    <property type="match status" value="1"/>
</dbReference>
<proteinExistence type="inferred from homology"/>
<organism evidence="17 18">
    <name type="scientific">Cyprinus carpio</name>
    <name type="common">Common carp</name>
    <dbReference type="NCBI Taxonomy" id="7962"/>
    <lineage>
        <taxon>Eukaryota</taxon>
        <taxon>Metazoa</taxon>
        <taxon>Chordata</taxon>
        <taxon>Craniata</taxon>
        <taxon>Vertebrata</taxon>
        <taxon>Euteleostomi</taxon>
        <taxon>Actinopterygii</taxon>
        <taxon>Neopterygii</taxon>
        <taxon>Teleostei</taxon>
        <taxon>Ostariophysi</taxon>
        <taxon>Cypriniformes</taxon>
        <taxon>Cyprinidae</taxon>
        <taxon>Cyprininae</taxon>
        <taxon>Cyprinus</taxon>
    </lineage>
</organism>
<keyword evidence="10 15" id="KW-0539">Nucleus</keyword>
<dbReference type="GO" id="GO:0032453">
    <property type="term" value="F:histone H3K4 demethylase activity"/>
    <property type="evidence" value="ECO:0007669"/>
    <property type="project" value="TreeGrafter"/>
</dbReference>
<evidence type="ECO:0000256" key="4">
    <source>
        <dbReference type="ARBA" id="ARBA00022723"/>
    </source>
</evidence>
<evidence type="ECO:0000256" key="5">
    <source>
        <dbReference type="ARBA" id="ARBA00022964"/>
    </source>
</evidence>
<keyword evidence="3" id="KW-0597">Phosphoprotein</keyword>
<evidence type="ECO:0000256" key="8">
    <source>
        <dbReference type="ARBA" id="ARBA00023015"/>
    </source>
</evidence>
<evidence type="ECO:0000256" key="6">
    <source>
        <dbReference type="ARBA" id="ARBA00023002"/>
    </source>
</evidence>
<evidence type="ECO:0000313" key="18">
    <source>
        <dbReference type="Proteomes" id="UP000694427"/>
    </source>
</evidence>
<dbReference type="PANTHER" id="PTHR13096:SF7">
    <property type="entry name" value="RIBOSOMAL OXYGENASE 2"/>
    <property type="match status" value="1"/>
</dbReference>
<dbReference type="Gene3D" id="2.60.120.650">
    <property type="entry name" value="Cupin"/>
    <property type="match status" value="1"/>
</dbReference>
<evidence type="ECO:0000256" key="10">
    <source>
        <dbReference type="ARBA" id="ARBA00023242"/>
    </source>
</evidence>
<comment type="cofactor">
    <cofactor evidence="15">
        <name>Fe(2+)</name>
        <dbReference type="ChEBI" id="CHEBI:29033"/>
    </cofactor>
    <text evidence="15">Binds 1 Fe(2+) ion per subunit.</text>
</comment>
<keyword evidence="4 15" id="KW-0479">Metal-binding</keyword>
<keyword evidence="9 15" id="KW-0804">Transcription</keyword>
<feature type="domain" description="JmjC" evidence="16">
    <location>
        <begin position="203"/>
        <end position="335"/>
    </location>
</feature>
<keyword evidence="7 15" id="KW-0408">Iron</keyword>
<dbReference type="Pfam" id="PF08007">
    <property type="entry name" value="JmjC_2"/>
    <property type="match status" value="1"/>
</dbReference>
<keyword evidence="2" id="KW-0690">Ribosome biogenesis</keyword>
<keyword evidence="6 15" id="KW-0560">Oxidoreductase</keyword>
<dbReference type="GO" id="GO:0051864">
    <property type="term" value="F:histone H3K36 demethylase activity"/>
    <property type="evidence" value="ECO:0007669"/>
    <property type="project" value="TreeGrafter"/>
</dbReference>
<dbReference type="OMA" id="IRREMVY"/>
<dbReference type="AlphaFoldDB" id="A0A8C1GI84"/>
<evidence type="ECO:0000256" key="15">
    <source>
        <dbReference type="RuleBase" id="RU366061"/>
    </source>
</evidence>
<dbReference type="Gene3D" id="3.90.930.40">
    <property type="match status" value="1"/>
</dbReference>
<dbReference type="EC" id="1.14.11.-" evidence="15"/>
<evidence type="ECO:0000256" key="12">
    <source>
        <dbReference type="ARBA" id="ARBA00046256"/>
    </source>
</evidence>
<dbReference type="Proteomes" id="UP000694427">
    <property type="component" value="Unplaced"/>
</dbReference>
<keyword evidence="18" id="KW-1185">Reference proteome</keyword>
<dbReference type="InterPro" id="IPR046799">
    <property type="entry name" value="ROXA-like_wH"/>
</dbReference>
<evidence type="ECO:0000256" key="3">
    <source>
        <dbReference type="ARBA" id="ARBA00022553"/>
    </source>
</evidence>
<dbReference type="InterPro" id="IPR003347">
    <property type="entry name" value="JmjC_dom"/>
</dbReference>
<protein>
    <recommendedName>
        <fullName evidence="15">Bifunctional lysine-specific demethylase and histidyl-hydroxylase</fullName>
        <ecNumber evidence="15">1.14.11.-</ecNumber>
    </recommendedName>
</protein>
<evidence type="ECO:0000256" key="14">
    <source>
        <dbReference type="ARBA" id="ARBA00049465"/>
    </source>
</evidence>
<comment type="catalytic activity">
    <reaction evidence="14">
        <text>L-histidyl-[protein] + 2-oxoglutarate + O2 = (3S)-3-hydroxy-L-histidyl-[protein] + succinate + CO2</text>
        <dbReference type="Rhea" id="RHEA:54256"/>
        <dbReference type="Rhea" id="RHEA-COMP:9745"/>
        <dbReference type="Rhea" id="RHEA-COMP:13840"/>
        <dbReference type="ChEBI" id="CHEBI:15379"/>
        <dbReference type="ChEBI" id="CHEBI:16526"/>
        <dbReference type="ChEBI" id="CHEBI:16810"/>
        <dbReference type="ChEBI" id="CHEBI:29979"/>
        <dbReference type="ChEBI" id="CHEBI:30031"/>
        <dbReference type="ChEBI" id="CHEBI:138021"/>
        <dbReference type="EC" id="1.14.11.79"/>
    </reaction>
</comment>
<sequence>MVNCVLAIEKNYSNFQSSSEISWKCMRFASMVPERFLKVFTRSALNVTRSPRTWVCDALVEMPNKGRRVKRRDGQQEEDDDDVPVKQMKVVNGSAPLCFDSPRDFFQSLISPVGLDEFFQQYWEQKPLVLHRSDPDLASYYGSLFQLSDVKQLCARGLRYATDLNVCRCVNGKKKVLNKAGKVKFSQLKKDLEERRATIQLHQPQRFKDELWRIQERLESFFGSLVGSNIYITPQASQGLPPHYDDVEVLILQLEGQKHWRLYQPTVPLAREYSLEPEDRIGPPTHDFILQPGDLLYFPRGTIHQADTPAGVERSTHLTLSTYQNMSWGDFMLDVIPGCVFDCMRRDGEMRSGLPRNLLTAPSFGSDVNKRMSVFLRRLADALERNDQELRSTAMKRDFISHRLPPYLLEQADLEPTGKPPSLEDTVCLRFKEHLLLTVEPSQDNTDEATELVVFVLHSLKNKREMHMMGTSDDDDEDDEEEEVVSQFQGLRFPLSHLAALEQLLRVDHVPAAQLQLQQDEDKAGLLLGLWSEGLLQVCQTP</sequence>
<evidence type="ECO:0000256" key="7">
    <source>
        <dbReference type="ARBA" id="ARBA00023004"/>
    </source>
</evidence>
<comment type="function">
    <text evidence="12">Oxygenase that can act as both a histone lysine demethylase and a ribosomal histidine hydroxylase. Is involved in the demethylation of trimethylated 'Lys-9' on histone H3 (H3K9me3), leading to an increase in ribosomal RNA expression. Also catalyzes the hydroxylation of 60S ribosomal protein L27a on 'His-39'. May play an important role in cell growth and survival. May be involved in ribosome biogenesis, most likely during the assembly process of pre-ribosomal particles.</text>
</comment>
<comment type="similarity">
    <text evidence="11">Belongs to the ROX family. MINA53 subfamily.</text>
</comment>
<evidence type="ECO:0000256" key="1">
    <source>
        <dbReference type="ARBA" id="ARBA00004604"/>
    </source>
</evidence>
<dbReference type="Ensembl" id="ENSCCRT00010008094.1">
    <property type="protein sequence ID" value="ENSCCRP00010007471.1"/>
    <property type="gene ID" value="ENSCCRG00010003151.1"/>
</dbReference>
<evidence type="ECO:0000256" key="13">
    <source>
        <dbReference type="ARBA" id="ARBA00047687"/>
    </source>
</evidence>
<comment type="catalytic activity">
    <reaction evidence="13">
        <text>L-histidyl-[ribosomal protein uL15] + 2-oxoglutarate + O2 = (3S)-3-hydroxy-L-histidyl-[ribosomal protein uL15] + succinate + CO2</text>
        <dbReference type="Rhea" id="RHEA:54024"/>
        <dbReference type="Rhea" id="RHEA-COMP:13760"/>
        <dbReference type="Rhea" id="RHEA-COMP:13761"/>
        <dbReference type="ChEBI" id="CHEBI:15379"/>
        <dbReference type="ChEBI" id="CHEBI:16526"/>
        <dbReference type="ChEBI" id="CHEBI:16810"/>
        <dbReference type="ChEBI" id="CHEBI:29979"/>
        <dbReference type="ChEBI" id="CHEBI:30031"/>
        <dbReference type="ChEBI" id="CHEBI:138021"/>
    </reaction>
</comment>
<dbReference type="InterPro" id="IPR039994">
    <property type="entry name" value="NO66-like"/>
</dbReference>
<dbReference type="Ensembl" id="ENSCCRT00015039456.1">
    <property type="protein sequence ID" value="ENSCCRP00015038142.1"/>
    <property type="gene ID" value="ENSCCRG00015015882.1"/>
</dbReference>
<dbReference type="SUPFAM" id="SSF51197">
    <property type="entry name" value="Clavaminate synthase-like"/>
    <property type="match status" value="1"/>
</dbReference>
<accession>A0A8C1GI84</accession>
<dbReference type="GO" id="GO:0036139">
    <property type="term" value="F:peptidyl-histidine dioxygenase activity"/>
    <property type="evidence" value="ECO:0007669"/>
    <property type="project" value="UniProtKB-EC"/>
</dbReference>
<keyword evidence="8 15" id="KW-0805">Transcription regulation</keyword>
<comment type="subcellular location">
    <subcellularLocation>
        <location evidence="1">Nucleus</location>
        <location evidence="1">Nucleolus</location>
    </subcellularLocation>
</comment>
<evidence type="ECO:0000256" key="9">
    <source>
        <dbReference type="ARBA" id="ARBA00023163"/>
    </source>
</evidence>
<dbReference type="GO" id="GO:0005730">
    <property type="term" value="C:nucleolus"/>
    <property type="evidence" value="ECO:0007669"/>
    <property type="project" value="UniProtKB-SubCell"/>
</dbReference>
<dbReference type="Gene3D" id="1.10.10.1500">
    <property type="entry name" value="JmjC domain-containing ribosomal oxygenase (ROX), dimer domain"/>
    <property type="match status" value="1"/>
</dbReference>
<reference evidence="17" key="1">
    <citation type="submission" date="2025-05" db="UniProtKB">
        <authorList>
            <consortium name="Ensembl"/>
        </authorList>
    </citation>
    <scope>IDENTIFICATION</scope>
</reference>
<dbReference type="Proteomes" id="UP000694700">
    <property type="component" value="Unplaced"/>
</dbReference>